<keyword evidence="4" id="KW-0456">Lyase</keyword>
<evidence type="ECO:0000256" key="3">
    <source>
        <dbReference type="ARBA" id="ARBA00013252"/>
    </source>
</evidence>
<dbReference type="GO" id="GO:0006729">
    <property type="term" value="P:tetrahydrobiopterin biosynthetic process"/>
    <property type="evidence" value="ECO:0007669"/>
    <property type="project" value="InterPro"/>
</dbReference>
<comment type="caution">
    <text evidence="5">The sequence shown here is derived from an EMBL/GenBank/DDBJ whole genome shotgun (WGS) entry which is preliminary data.</text>
</comment>
<name>A0A2H0UF99_9BACT</name>
<dbReference type="GO" id="GO:0008124">
    <property type="term" value="F:4-alpha-hydroxytetrahydrobiopterin dehydratase activity"/>
    <property type="evidence" value="ECO:0007669"/>
    <property type="project" value="UniProtKB-EC"/>
</dbReference>
<dbReference type="CDD" id="cd00913">
    <property type="entry name" value="PCD_DCoH_subfamily_a"/>
    <property type="match status" value="1"/>
</dbReference>
<comment type="catalytic activity">
    <reaction evidence="1">
        <text>(4aS,6R)-4a-hydroxy-L-erythro-5,6,7,8-tetrahydrobiopterin = (6R)-L-erythro-6,7-dihydrobiopterin + H2O</text>
        <dbReference type="Rhea" id="RHEA:11920"/>
        <dbReference type="ChEBI" id="CHEBI:15377"/>
        <dbReference type="ChEBI" id="CHEBI:15642"/>
        <dbReference type="ChEBI" id="CHEBI:43120"/>
        <dbReference type="EC" id="4.2.1.96"/>
    </reaction>
</comment>
<dbReference type="PANTHER" id="PTHR12599:SF0">
    <property type="entry name" value="PTERIN-4-ALPHA-CARBINOLAMINE DEHYDRATASE"/>
    <property type="match status" value="1"/>
</dbReference>
<dbReference type="SUPFAM" id="SSF55248">
    <property type="entry name" value="PCD-like"/>
    <property type="match status" value="1"/>
</dbReference>
<evidence type="ECO:0000256" key="1">
    <source>
        <dbReference type="ARBA" id="ARBA00001554"/>
    </source>
</evidence>
<evidence type="ECO:0000313" key="6">
    <source>
        <dbReference type="Proteomes" id="UP000229344"/>
    </source>
</evidence>
<dbReference type="InterPro" id="IPR036428">
    <property type="entry name" value="PCD_sf"/>
</dbReference>
<organism evidence="5 6">
    <name type="scientific">Candidatus Kaiserbacteria bacterium CG10_big_fil_rev_8_21_14_0_10_47_16</name>
    <dbReference type="NCBI Taxonomy" id="1974608"/>
    <lineage>
        <taxon>Bacteria</taxon>
        <taxon>Candidatus Kaiseribacteriota</taxon>
    </lineage>
</organism>
<evidence type="ECO:0000256" key="2">
    <source>
        <dbReference type="ARBA" id="ARBA00006472"/>
    </source>
</evidence>
<evidence type="ECO:0000256" key="4">
    <source>
        <dbReference type="ARBA" id="ARBA00023239"/>
    </source>
</evidence>
<sequence>MELTQQKCEACEGGVLPLNKVEADILLTQIPDWSVSEDTKTISRSYTFADFKEALAFVNRVGEIAESEGHHPDIHLTDYKNVRIDLSTHAILGLSNNDFILAAKIDA</sequence>
<comment type="similarity">
    <text evidence="2">Belongs to the pterin-4-alpha-carbinolamine dehydratase family.</text>
</comment>
<dbReference type="EMBL" id="PFBI01000006">
    <property type="protein sequence ID" value="PIR84346.1"/>
    <property type="molecule type" value="Genomic_DNA"/>
</dbReference>
<dbReference type="Proteomes" id="UP000229344">
    <property type="component" value="Unassembled WGS sequence"/>
</dbReference>
<reference evidence="6" key="1">
    <citation type="submission" date="2017-09" db="EMBL/GenBank/DDBJ databases">
        <title>Depth-based differentiation of microbial function through sediment-hosted aquifers and enrichment of novel symbionts in the deep terrestrial subsurface.</title>
        <authorList>
            <person name="Probst A.J."/>
            <person name="Ladd B."/>
            <person name="Jarett J.K."/>
            <person name="Geller-Mcgrath D.E."/>
            <person name="Sieber C.M.K."/>
            <person name="Emerson J.B."/>
            <person name="Anantharaman K."/>
            <person name="Thomas B.C."/>
            <person name="Malmstrom R."/>
            <person name="Stieglmeier M."/>
            <person name="Klingl A."/>
            <person name="Woyke T."/>
            <person name="Ryan C.M."/>
            <person name="Banfield J.F."/>
        </authorList>
    </citation>
    <scope>NUCLEOTIDE SEQUENCE [LARGE SCALE GENOMIC DNA]</scope>
</reference>
<dbReference type="Pfam" id="PF01329">
    <property type="entry name" value="Pterin_4a"/>
    <property type="match status" value="1"/>
</dbReference>
<dbReference type="PANTHER" id="PTHR12599">
    <property type="entry name" value="PTERIN-4-ALPHA-CARBINOLAMINE DEHYDRATASE"/>
    <property type="match status" value="1"/>
</dbReference>
<proteinExistence type="inferred from homology"/>
<dbReference type="EC" id="4.2.1.96" evidence="3"/>
<dbReference type="InterPro" id="IPR001533">
    <property type="entry name" value="Pterin_deHydtase"/>
</dbReference>
<gene>
    <name evidence="5" type="ORF">COU16_02005</name>
</gene>
<protein>
    <recommendedName>
        <fullName evidence="3">4a-hydroxytetrahydrobiopterin dehydratase</fullName>
        <ecNumber evidence="3">4.2.1.96</ecNumber>
    </recommendedName>
</protein>
<evidence type="ECO:0000313" key="5">
    <source>
        <dbReference type="EMBL" id="PIR84346.1"/>
    </source>
</evidence>
<dbReference type="Gene3D" id="3.30.1360.20">
    <property type="entry name" value="Transcriptional coactivator/pterin dehydratase"/>
    <property type="match status" value="1"/>
</dbReference>
<dbReference type="AlphaFoldDB" id="A0A2H0UF99"/>
<accession>A0A2H0UF99</accession>